<dbReference type="AlphaFoldDB" id="A0A1W2DW01"/>
<proteinExistence type="predicted"/>
<feature type="compositionally biased region" description="Polar residues" evidence="1">
    <location>
        <begin position="364"/>
        <end position="385"/>
    </location>
</feature>
<evidence type="ECO:0000259" key="2">
    <source>
        <dbReference type="Pfam" id="PF03432"/>
    </source>
</evidence>
<dbReference type="EMBL" id="FWYB01000008">
    <property type="protein sequence ID" value="SMD01206.1"/>
    <property type="molecule type" value="Genomic_DNA"/>
</dbReference>
<feature type="region of interest" description="Disordered" evidence="1">
    <location>
        <begin position="360"/>
        <end position="389"/>
    </location>
</feature>
<evidence type="ECO:0000313" key="4">
    <source>
        <dbReference type="Proteomes" id="UP000192678"/>
    </source>
</evidence>
<feature type="domain" description="MobA/VirD2-like nuclease" evidence="2">
    <location>
        <begin position="17"/>
        <end position="151"/>
    </location>
</feature>
<keyword evidence="4" id="KW-1185">Reference proteome</keyword>
<dbReference type="Proteomes" id="UP000192678">
    <property type="component" value="Unassembled WGS sequence"/>
</dbReference>
<gene>
    <name evidence="3" type="ORF">SAMN04488101_108150</name>
</gene>
<evidence type="ECO:0000313" key="3">
    <source>
        <dbReference type="EMBL" id="SMD01206.1"/>
    </source>
</evidence>
<dbReference type="RefSeq" id="WP_084290244.1">
    <property type="nucleotide sequence ID" value="NZ_FWYB01000008.1"/>
</dbReference>
<feature type="region of interest" description="Disordered" evidence="1">
    <location>
        <begin position="407"/>
        <end position="430"/>
    </location>
</feature>
<name>A0A1W2DW01_9SPHI</name>
<dbReference type="Pfam" id="PF03432">
    <property type="entry name" value="Relaxase"/>
    <property type="match status" value="1"/>
</dbReference>
<organism evidence="3 4">
    <name type="scientific">Pedobacter nyackensis</name>
    <dbReference type="NCBI Taxonomy" id="475255"/>
    <lineage>
        <taxon>Bacteria</taxon>
        <taxon>Pseudomonadati</taxon>
        <taxon>Bacteroidota</taxon>
        <taxon>Sphingobacteriia</taxon>
        <taxon>Sphingobacteriales</taxon>
        <taxon>Sphingobacteriaceae</taxon>
        <taxon>Pedobacter</taxon>
    </lineage>
</organism>
<dbReference type="InterPro" id="IPR005094">
    <property type="entry name" value="Endonuclease_MobA/VirD2"/>
</dbReference>
<dbReference type="OrthoDB" id="915634at2"/>
<dbReference type="STRING" id="475255.SAMN04488101_108150"/>
<accession>A0A1W2DW01</accession>
<sequence length="430" mass="49085">MVARIISGRSIRGAINYNEQKVEQHKATFLMAENYLKETYRLNPMEKLFVLQHRAKLNERVKTNCVHISLNFETNEKISAEKMQEIAKDYMQQIGFATQPYLIYKHEDANHPHMHIVTTNIQADGNRISLHNLGRDLSEKARQEIELKYGLIQAKGHGKDQDIPTINLRDLKKAIYGKDETKKVITQIVNTVVQKYNYSSLAELNAVLSRFNILADRGHEKSAMYNQQGLLYRIIDDKGNKLGVPIKASRIAGKHTLTSLEKRFKKNKGKRKILGASLKQRINQVLQTNPNQDVFTKTLMQQKIEVLYRTSKDGQTYGITYIDHAGKSVFNGSELGKAYSAKTLFDGFKKSVELKPLAQPMTHPISSGTTQLKPPQSVKQHTPQSFLEPKAPTNYLDILLGKTEQDYTTTIPGKRKKRKKRNQQTPQQTL</sequence>
<reference evidence="3 4" key="1">
    <citation type="submission" date="2017-04" db="EMBL/GenBank/DDBJ databases">
        <authorList>
            <person name="Afonso C.L."/>
            <person name="Miller P.J."/>
            <person name="Scott M.A."/>
            <person name="Spackman E."/>
            <person name="Goraichik I."/>
            <person name="Dimitrov K.M."/>
            <person name="Suarez D.L."/>
            <person name="Swayne D.E."/>
        </authorList>
    </citation>
    <scope>NUCLEOTIDE SEQUENCE [LARGE SCALE GENOMIC DNA]</scope>
    <source>
        <strain evidence="3 4">DSM 19625</strain>
    </source>
</reference>
<feature type="compositionally biased region" description="Basic residues" evidence="1">
    <location>
        <begin position="413"/>
        <end position="422"/>
    </location>
</feature>
<evidence type="ECO:0000256" key="1">
    <source>
        <dbReference type="SAM" id="MobiDB-lite"/>
    </source>
</evidence>
<protein>
    <submittedName>
        <fullName evidence="3">Relaxase/Mobilisation nuclease domain-containing protein</fullName>
    </submittedName>
</protein>